<evidence type="ECO:0000313" key="2">
    <source>
        <dbReference type="EMBL" id="KAJ7032585.1"/>
    </source>
</evidence>
<keyword evidence="1" id="KW-1133">Transmembrane helix</keyword>
<protein>
    <submittedName>
        <fullName evidence="2">Uncharacterized protein</fullName>
    </submittedName>
</protein>
<dbReference type="Proteomes" id="UP001218188">
    <property type="component" value="Unassembled WGS sequence"/>
</dbReference>
<proteinExistence type="predicted"/>
<keyword evidence="1" id="KW-0472">Membrane</keyword>
<gene>
    <name evidence="2" type="ORF">C8F04DRAFT_1261879</name>
</gene>
<comment type="caution">
    <text evidence="2">The sequence shown here is derived from an EMBL/GenBank/DDBJ whole genome shotgun (WGS) entry which is preliminary data.</text>
</comment>
<feature type="transmembrane region" description="Helical" evidence="1">
    <location>
        <begin position="7"/>
        <end position="28"/>
    </location>
</feature>
<evidence type="ECO:0000256" key="1">
    <source>
        <dbReference type="SAM" id="Phobius"/>
    </source>
</evidence>
<sequence>MSTFRMSSLLVSMIYGVSNILIIMLAVFSSRVNSTTTPPSPRSDRAAPLLVVFSSEEGAYFRIPCLRGISQAQTSALLAALDLGRKVAGLSVKSNAALEFHALMDFIRRHHSLRELFLEAETIIPASLTLEPLFEATPSPVPNVWAPAVYIPYILPTVRLGGLKSHPHPPHPPYTSRLLSPPSLLSATYHESLRWLTLHLDRPSVHERMLEGIT</sequence>
<keyword evidence="1" id="KW-0812">Transmembrane</keyword>
<name>A0AAD6X1S8_9AGAR</name>
<evidence type="ECO:0000313" key="3">
    <source>
        <dbReference type="Proteomes" id="UP001218188"/>
    </source>
</evidence>
<organism evidence="2 3">
    <name type="scientific">Mycena alexandri</name>
    <dbReference type="NCBI Taxonomy" id="1745969"/>
    <lineage>
        <taxon>Eukaryota</taxon>
        <taxon>Fungi</taxon>
        <taxon>Dikarya</taxon>
        <taxon>Basidiomycota</taxon>
        <taxon>Agaricomycotina</taxon>
        <taxon>Agaricomycetes</taxon>
        <taxon>Agaricomycetidae</taxon>
        <taxon>Agaricales</taxon>
        <taxon>Marasmiineae</taxon>
        <taxon>Mycenaceae</taxon>
        <taxon>Mycena</taxon>
    </lineage>
</organism>
<accession>A0AAD6X1S8</accession>
<reference evidence="2" key="1">
    <citation type="submission" date="2023-03" db="EMBL/GenBank/DDBJ databases">
        <title>Massive genome expansion in bonnet fungi (Mycena s.s.) driven by repeated elements and novel gene families across ecological guilds.</title>
        <authorList>
            <consortium name="Lawrence Berkeley National Laboratory"/>
            <person name="Harder C.B."/>
            <person name="Miyauchi S."/>
            <person name="Viragh M."/>
            <person name="Kuo A."/>
            <person name="Thoen E."/>
            <person name="Andreopoulos B."/>
            <person name="Lu D."/>
            <person name="Skrede I."/>
            <person name="Drula E."/>
            <person name="Henrissat B."/>
            <person name="Morin E."/>
            <person name="Kohler A."/>
            <person name="Barry K."/>
            <person name="LaButti K."/>
            <person name="Morin E."/>
            <person name="Salamov A."/>
            <person name="Lipzen A."/>
            <person name="Mereny Z."/>
            <person name="Hegedus B."/>
            <person name="Baldrian P."/>
            <person name="Stursova M."/>
            <person name="Weitz H."/>
            <person name="Taylor A."/>
            <person name="Grigoriev I.V."/>
            <person name="Nagy L.G."/>
            <person name="Martin F."/>
            <person name="Kauserud H."/>
        </authorList>
    </citation>
    <scope>NUCLEOTIDE SEQUENCE</scope>
    <source>
        <strain evidence="2">CBHHK200</strain>
    </source>
</reference>
<dbReference type="EMBL" id="JARJCM010000072">
    <property type="protein sequence ID" value="KAJ7032585.1"/>
    <property type="molecule type" value="Genomic_DNA"/>
</dbReference>
<dbReference type="AlphaFoldDB" id="A0AAD6X1S8"/>
<keyword evidence="3" id="KW-1185">Reference proteome</keyword>